<dbReference type="InterPro" id="IPR011051">
    <property type="entry name" value="RmlC_Cupin_sf"/>
</dbReference>
<dbReference type="OrthoDB" id="8418771at2"/>
<dbReference type="CDD" id="cd02230">
    <property type="entry name" value="cupin_HP0902-like"/>
    <property type="match status" value="1"/>
</dbReference>
<dbReference type="STRING" id="1220578.FPE01S_01_17610"/>
<reference evidence="1 2" key="1">
    <citation type="submission" date="2015-04" db="EMBL/GenBank/DDBJ databases">
        <title>Whole genome shotgun sequence of Flavihumibacter petaseus NBRC 106054.</title>
        <authorList>
            <person name="Miyazawa S."/>
            <person name="Hosoyama A."/>
            <person name="Hashimoto M."/>
            <person name="Noguchi M."/>
            <person name="Tsuchikane K."/>
            <person name="Ohji S."/>
            <person name="Yamazoe A."/>
            <person name="Ichikawa N."/>
            <person name="Kimura A."/>
            <person name="Fujita N."/>
        </authorList>
    </citation>
    <scope>NUCLEOTIDE SEQUENCE [LARGE SCALE GENOMIC DNA]</scope>
    <source>
        <strain evidence="1 2">NBRC 106054</strain>
    </source>
</reference>
<accession>A0A0E9MYY5</accession>
<dbReference type="Gene3D" id="2.60.120.10">
    <property type="entry name" value="Jelly Rolls"/>
    <property type="match status" value="1"/>
</dbReference>
<keyword evidence="2" id="KW-1185">Reference proteome</keyword>
<dbReference type="InterPro" id="IPR014710">
    <property type="entry name" value="RmlC-like_jellyroll"/>
</dbReference>
<proteinExistence type="predicted"/>
<dbReference type="AlphaFoldDB" id="A0A0E9MYY5"/>
<protein>
    <recommendedName>
        <fullName evidence="3">Cupin 2 conserved barrel domain-containing protein</fullName>
    </recommendedName>
</protein>
<evidence type="ECO:0000313" key="2">
    <source>
        <dbReference type="Proteomes" id="UP000033121"/>
    </source>
</evidence>
<dbReference type="SUPFAM" id="SSF51182">
    <property type="entry name" value="RmlC-like cupins"/>
    <property type="match status" value="1"/>
</dbReference>
<dbReference type="RefSeq" id="WP_046368364.1">
    <property type="nucleotide sequence ID" value="NZ_BBWV01000001.1"/>
</dbReference>
<dbReference type="Proteomes" id="UP000033121">
    <property type="component" value="Unassembled WGS sequence"/>
</dbReference>
<gene>
    <name evidence="1" type="ORF">FPE01S_01_17610</name>
</gene>
<organism evidence="1 2">
    <name type="scientific">Flavihumibacter petaseus NBRC 106054</name>
    <dbReference type="NCBI Taxonomy" id="1220578"/>
    <lineage>
        <taxon>Bacteria</taxon>
        <taxon>Pseudomonadati</taxon>
        <taxon>Bacteroidota</taxon>
        <taxon>Chitinophagia</taxon>
        <taxon>Chitinophagales</taxon>
        <taxon>Chitinophagaceae</taxon>
        <taxon>Flavihumibacter</taxon>
    </lineage>
</organism>
<sequence length="241" mass="26087">MTLQENYGTLSQTVNGLAAAGYTTDFNIREDCLVCQHTNTVLSPQEFNIDKVYRFEGASDPDDQAVVYAISSPKFGMKGVLVNGYGIFADEASSKLVDKLKTHTPARGSVPVTIDATPQRPEGKRIIDGPLVEINLPGLISEIKAESTWKESAHNAITVFKSSSMRIVLMGLHRKAELKPHQANGVISVQVLEGSIQFTTGDQAVIVKAGQLIALEENLTHSVVALEESFFLLTLALTVTT</sequence>
<comment type="caution">
    <text evidence="1">The sequence shown here is derived from an EMBL/GenBank/DDBJ whole genome shotgun (WGS) entry which is preliminary data.</text>
</comment>
<name>A0A0E9MYY5_9BACT</name>
<dbReference type="EMBL" id="BBWV01000001">
    <property type="protein sequence ID" value="GAO42743.1"/>
    <property type="molecule type" value="Genomic_DNA"/>
</dbReference>
<evidence type="ECO:0000313" key="1">
    <source>
        <dbReference type="EMBL" id="GAO42743.1"/>
    </source>
</evidence>
<evidence type="ECO:0008006" key="3">
    <source>
        <dbReference type="Google" id="ProtNLM"/>
    </source>
</evidence>